<feature type="transmembrane region" description="Helical" evidence="6">
    <location>
        <begin position="120"/>
        <end position="140"/>
    </location>
</feature>
<dbReference type="Proteomes" id="UP001642405">
    <property type="component" value="Unassembled WGS sequence"/>
</dbReference>
<evidence type="ECO:0000313" key="8">
    <source>
        <dbReference type="Proteomes" id="UP001642405"/>
    </source>
</evidence>
<evidence type="ECO:0000256" key="2">
    <source>
        <dbReference type="ARBA" id="ARBA00022448"/>
    </source>
</evidence>
<dbReference type="EMBL" id="CAWUHB010000030">
    <property type="protein sequence ID" value="CAK7224561.1"/>
    <property type="molecule type" value="Genomic_DNA"/>
</dbReference>
<keyword evidence="5 6" id="KW-0472">Membrane</keyword>
<evidence type="ECO:0008006" key="9">
    <source>
        <dbReference type="Google" id="ProtNLM"/>
    </source>
</evidence>
<evidence type="ECO:0000256" key="6">
    <source>
        <dbReference type="SAM" id="Phobius"/>
    </source>
</evidence>
<evidence type="ECO:0000256" key="5">
    <source>
        <dbReference type="ARBA" id="ARBA00023136"/>
    </source>
</evidence>
<keyword evidence="3 6" id="KW-0812">Transmembrane</keyword>
<dbReference type="PANTHER" id="PTHR43791:SF36">
    <property type="entry name" value="TRANSPORTER, PUTATIVE (AFU_ORTHOLOGUE AFUA_6G08340)-RELATED"/>
    <property type="match status" value="1"/>
</dbReference>
<keyword evidence="2" id="KW-0813">Transport</keyword>
<feature type="transmembrane region" description="Helical" evidence="6">
    <location>
        <begin position="26"/>
        <end position="48"/>
    </location>
</feature>
<evidence type="ECO:0000256" key="1">
    <source>
        <dbReference type="ARBA" id="ARBA00004141"/>
    </source>
</evidence>
<evidence type="ECO:0000256" key="3">
    <source>
        <dbReference type="ARBA" id="ARBA00022692"/>
    </source>
</evidence>
<dbReference type="SUPFAM" id="SSF103473">
    <property type="entry name" value="MFS general substrate transporter"/>
    <property type="match status" value="1"/>
</dbReference>
<feature type="transmembrane region" description="Helical" evidence="6">
    <location>
        <begin position="83"/>
        <end position="100"/>
    </location>
</feature>
<evidence type="ECO:0000313" key="7">
    <source>
        <dbReference type="EMBL" id="CAK7224561.1"/>
    </source>
</evidence>
<name>A0ABP0BY82_9PEZI</name>
<gene>
    <name evidence="7" type="ORF">SCUCBS95973_005558</name>
</gene>
<organism evidence="7 8">
    <name type="scientific">Sporothrix curviconia</name>
    <dbReference type="NCBI Taxonomy" id="1260050"/>
    <lineage>
        <taxon>Eukaryota</taxon>
        <taxon>Fungi</taxon>
        <taxon>Dikarya</taxon>
        <taxon>Ascomycota</taxon>
        <taxon>Pezizomycotina</taxon>
        <taxon>Sordariomycetes</taxon>
        <taxon>Sordariomycetidae</taxon>
        <taxon>Ophiostomatales</taxon>
        <taxon>Ophiostomataceae</taxon>
        <taxon>Sporothrix</taxon>
    </lineage>
</organism>
<dbReference type="Gene3D" id="1.20.1250.20">
    <property type="entry name" value="MFS general substrate transporter like domains"/>
    <property type="match status" value="2"/>
</dbReference>
<keyword evidence="4 6" id="KW-1133">Transmembrane helix</keyword>
<feature type="transmembrane region" description="Helical" evidence="6">
    <location>
        <begin position="184"/>
        <end position="203"/>
    </location>
</feature>
<evidence type="ECO:0000256" key="4">
    <source>
        <dbReference type="ARBA" id="ARBA00022989"/>
    </source>
</evidence>
<feature type="transmembrane region" description="Helical" evidence="6">
    <location>
        <begin position="152"/>
        <end position="172"/>
    </location>
</feature>
<comment type="caution">
    <text evidence="7">The sequence shown here is derived from an EMBL/GenBank/DDBJ whole genome shotgun (WGS) entry which is preliminary data.</text>
</comment>
<accession>A0ABP0BY82</accession>
<sequence>MFLVSYIVFQLPGTLFIRNIGAPWQFFGAMILWGLFTAVSVAIHTSAALLAMRFMIGVAEAFVQGTVFYLSFFYTYSEITTRGAIFFSTFTIAGAFKGLIVEYKLQWLRVPLVLLSPHFWTQAVISCAGHFCVSSLSNFLPSIIASFGYSSLNAQLFSVIVYVYAAVGVIFWARASDTTNARSATLGASIVVSIVGYAILIGVDKHKVQFFATCLVAFSAYPNINLQLSWATLSFSGYTRRGASLALFNIISQAVSIAANQAYDDPPYYHKGQAASLGMCYANKKKREMPEDVKAALQVKGIEELGDEHPDYFYTI</sequence>
<reference evidence="7 8" key="1">
    <citation type="submission" date="2024-01" db="EMBL/GenBank/DDBJ databases">
        <authorList>
            <person name="Allen C."/>
            <person name="Tagirdzhanova G."/>
        </authorList>
    </citation>
    <scope>NUCLEOTIDE SEQUENCE [LARGE SCALE GENOMIC DNA]</scope>
</reference>
<protein>
    <recommendedName>
        <fullName evidence="9">Major facilitator superfamily (MFS) profile domain-containing protein</fullName>
    </recommendedName>
</protein>
<keyword evidence="8" id="KW-1185">Reference proteome</keyword>
<comment type="subcellular location">
    <subcellularLocation>
        <location evidence="1">Membrane</location>
        <topology evidence="1">Multi-pass membrane protein</topology>
    </subcellularLocation>
</comment>
<proteinExistence type="predicted"/>
<feature type="transmembrane region" description="Helical" evidence="6">
    <location>
        <begin position="54"/>
        <end position="76"/>
    </location>
</feature>
<dbReference type="InterPro" id="IPR036259">
    <property type="entry name" value="MFS_trans_sf"/>
</dbReference>
<dbReference type="PANTHER" id="PTHR43791">
    <property type="entry name" value="PERMEASE-RELATED"/>
    <property type="match status" value="1"/>
</dbReference>